<dbReference type="Pfam" id="PF00756">
    <property type="entry name" value="Esterase"/>
    <property type="match status" value="1"/>
</dbReference>
<dbReference type="InterPro" id="IPR029058">
    <property type="entry name" value="AB_hydrolase_fold"/>
</dbReference>
<keyword evidence="2" id="KW-1185">Reference proteome</keyword>
<proteinExistence type="predicted"/>
<dbReference type="InterPro" id="IPR050583">
    <property type="entry name" value="Mycobacterial_A85_antigen"/>
</dbReference>
<evidence type="ECO:0000313" key="1">
    <source>
        <dbReference type="EMBL" id="STX29203.1"/>
    </source>
</evidence>
<sequence length="220" mass="24916">MPKPIAYVYRKSPDNTNALGSLIPKDMVQEALDDDRLLYIQQPPSTETKPGLLILMDGKQEMDPGEIKSTPTILDELYENKKISPHITVYTPASEDRITEYACNEEFAYFLNNRLVPLLREPPFNCSDRREQTTIAGTSFGGLAATHAALTYPETFGNVLSQSGTFWWYKEWQRGFDEPDKWAVAVKTAACETTKKATEMAWLSNLPHKEGLPINFYLSE</sequence>
<dbReference type="PANTHER" id="PTHR48098:SF3">
    <property type="entry name" value="IRON(III) ENTEROBACTIN ESTERASE"/>
    <property type="match status" value="1"/>
</dbReference>
<dbReference type="Gene3D" id="3.40.50.1820">
    <property type="entry name" value="alpha/beta hydrolase"/>
    <property type="match status" value="1"/>
</dbReference>
<dbReference type="EMBL" id="UGNV01000001">
    <property type="protein sequence ID" value="STX29203.1"/>
    <property type="molecule type" value="Genomic_DNA"/>
</dbReference>
<reference evidence="1 2" key="1">
    <citation type="submission" date="2018-06" db="EMBL/GenBank/DDBJ databases">
        <authorList>
            <consortium name="Pathogen Informatics"/>
            <person name="Doyle S."/>
        </authorList>
    </citation>
    <scope>NUCLEOTIDE SEQUENCE [LARGE SCALE GENOMIC DNA]</scope>
    <source>
        <strain evidence="1 2">NCTC13315</strain>
    </source>
</reference>
<accession>A0A378I2I7</accession>
<dbReference type="SUPFAM" id="SSF53474">
    <property type="entry name" value="alpha/beta-Hydrolases"/>
    <property type="match status" value="1"/>
</dbReference>
<evidence type="ECO:0000313" key="2">
    <source>
        <dbReference type="Proteomes" id="UP000254968"/>
    </source>
</evidence>
<organism evidence="1 2">
    <name type="scientific">Legionella beliardensis</name>
    <dbReference type="NCBI Taxonomy" id="91822"/>
    <lineage>
        <taxon>Bacteria</taxon>
        <taxon>Pseudomonadati</taxon>
        <taxon>Pseudomonadota</taxon>
        <taxon>Gammaproteobacteria</taxon>
        <taxon>Legionellales</taxon>
        <taxon>Legionellaceae</taxon>
        <taxon>Legionella</taxon>
    </lineage>
</organism>
<dbReference type="InterPro" id="IPR000801">
    <property type="entry name" value="Esterase-like"/>
</dbReference>
<dbReference type="RefSeq" id="WP_115302893.1">
    <property type="nucleotide sequence ID" value="NZ_CAAAHO010000007.1"/>
</dbReference>
<gene>
    <name evidence="1" type="primary">fes</name>
    <name evidence="1" type="ORF">NCTC13315_01741</name>
</gene>
<name>A0A378I2I7_9GAMM</name>
<dbReference type="Proteomes" id="UP000254968">
    <property type="component" value="Unassembled WGS sequence"/>
</dbReference>
<protein>
    <submittedName>
        <fullName evidence="1">Ferric enterobactin esterase</fullName>
    </submittedName>
</protein>
<dbReference type="PANTHER" id="PTHR48098">
    <property type="entry name" value="ENTEROCHELIN ESTERASE-RELATED"/>
    <property type="match status" value="1"/>
</dbReference>
<dbReference type="AlphaFoldDB" id="A0A378I2I7"/>
<dbReference type="OrthoDB" id="9775130at2"/>